<feature type="transmembrane region" description="Helical" evidence="2">
    <location>
        <begin position="201"/>
        <end position="222"/>
    </location>
</feature>
<sequence length="322" mass="36827">MIFSWNIADKTDQCKLIGPFALFVQVCLGLLALSSLVLKRFREYPNRRPWKIWFFDVSKQVFGSLGIHMLNVALSIISGNQGDHGGHDRFSLIRIRDYTNGNNRDDGYRDGSKDGSSLGSNHRINHSPGNSSNNGGNNDDFMTDPCNYYFLNILFDTTIGVPILWLMLLMIYSLASKANIQGISSGQYGVPPKISYYLKQLSLYFIGLIFMKLIIYMILEAFPFLVKIADWILSWSDQYENLQLVFVLMIFPLVMNSLQYYLIDNIIQSPEYKHQHQNFIHDSDSDTSHINEIENSQRDKNGVTQGLLGQQEPQIEEGERLS</sequence>
<accession>A0A1E4TXN4</accession>
<keyword evidence="2" id="KW-0812">Transmembrane</keyword>
<reference evidence="4" key="1">
    <citation type="submission" date="2016-05" db="EMBL/GenBank/DDBJ databases">
        <title>Comparative genomics of biotechnologically important yeasts.</title>
        <authorList>
            <consortium name="DOE Joint Genome Institute"/>
            <person name="Riley R."/>
            <person name="Haridas S."/>
            <person name="Wolfe K.H."/>
            <person name="Lopes M.R."/>
            <person name="Hittinger C.T."/>
            <person name="Goker M."/>
            <person name="Salamov A."/>
            <person name="Wisecaver J."/>
            <person name="Long T.M."/>
            <person name="Aerts A.L."/>
            <person name="Barry K."/>
            <person name="Choi C."/>
            <person name="Clum A."/>
            <person name="Coughlan A.Y."/>
            <person name="Deshpande S."/>
            <person name="Douglass A.P."/>
            <person name="Hanson S.J."/>
            <person name="Klenk H.-P."/>
            <person name="Labutti K."/>
            <person name="Lapidus A."/>
            <person name="Lindquist E."/>
            <person name="Lipzen A."/>
            <person name="Meier-Kolthoff J.P."/>
            <person name="Ohm R.A."/>
            <person name="Otillar R.P."/>
            <person name="Pangilinan J."/>
            <person name="Peng Y."/>
            <person name="Rokas A."/>
            <person name="Rosa C.A."/>
            <person name="Scheuner C."/>
            <person name="Sibirny A.A."/>
            <person name="Slot J.C."/>
            <person name="Stielow J.B."/>
            <person name="Sun H."/>
            <person name="Kurtzman C.P."/>
            <person name="Blackwell M."/>
            <person name="Grigoriev I.V."/>
            <person name="Jeffries T.W."/>
        </authorList>
    </citation>
    <scope>NUCLEOTIDE SEQUENCE [LARGE SCALE GENOMIC DNA]</scope>
    <source>
        <strain evidence="4">NRRL Y-2460</strain>
    </source>
</reference>
<dbReference type="AlphaFoldDB" id="A0A1E4TXN4"/>
<dbReference type="PANTHER" id="PTHR31735:SF1">
    <property type="entry name" value="VACUOLAR MEMBRANE PROTEIN YPL162C"/>
    <property type="match status" value="1"/>
</dbReference>
<feature type="transmembrane region" description="Helical" evidence="2">
    <location>
        <begin position="61"/>
        <end position="79"/>
    </location>
</feature>
<feature type="region of interest" description="Disordered" evidence="1">
    <location>
        <begin position="104"/>
        <end position="137"/>
    </location>
</feature>
<organism evidence="3 4">
    <name type="scientific">Pachysolen tannophilus NRRL Y-2460</name>
    <dbReference type="NCBI Taxonomy" id="669874"/>
    <lineage>
        <taxon>Eukaryota</taxon>
        <taxon>Fungi</taxon>
        <taxon>Dikarya</taxon>
        <taxon>Ascomycota</taxon>
        <taxon>Saccharomycotina</taxon>
        <taxon>Pichiomycetes</taxon>
        <taxon>Pachysolenaceae</taxon>
        <taxon>Pachysolen</taxon>
    </lineage>
</organism>
<dbReference type="STRING" id="669874.A0A1E4TXN4"/>
<name>A0A1E4TXN4_PACTA</name>
<feature type="transmembrane region" description="Helical" evidence="2">
    <location>
        <begin position="149"/>
        <end position="175"/>
    </location>
</feature>
<feature type="compositionally biased region" description="Polar residues" evidence="1">
    <location>
        <begin position="302"/>
        <end position="313"/>
    </location>
</feature>
<protein>
    <recommendedName>
        <fullName evidence="5">Vacuolar membrane protein</fullName>
    </recommendedName>
</protein>
<feature type="compositionally biased region" description="Basic and acidic residues" evidence="1">
    <location>
        <begin position="104"/>
        <end position="113"/>
    </location>
</feature>
<dbReference type="EMBL" id="KV454013">
    <property type="protein sequence ID" value="ODV96515.1"/>
    <property type="molecule type" value="Genomic_DNA"/>
</dbReference>
<feature type="transmembrane region" description="Helical" evidence="2">
    <location>
        <begin position="20"/>
        <end position="41"/>
    </location>
</feature>
<feature type="transmembrane region" description="Helical" evidence="2">
    <location>
        <begin position="242"/>
        <end position="263"/>
    </location>
</feature>
<proteinExistence type="predicted"/>
<dbReference type="Pfam" id="PF12400">
    <property type="entry name" value="STIMATE"/>
    <property type="match status" value="1"/>
</dbReference>
<evidence type="ECO:0000256" key="2">
    <source>
        <dbReference type="SAM" id="Phobius"/>
    </source>
</evidence>
<evidence type="ECO:0000313" key="4">
    <source>
        <dbReference type="Proteomes" id="UP000094236"/>
    </source>
</evidence>
<dbReference type="OrthoDB" id="431202at2759"/>
<feature type="compositionally biased region" description="Low complexity" evidence="1">
    <location>
        <begin position="126"/>
        <end position="137"/>
    </location>
</feature>
<keyword evidence="2" id="KW-1133">Transmembrane helix</keyword>
<keyword evidence="4" id="KW-1185">Reference proteome</keyword>
<keyword evidence="2" id="KW-0472">Membrane</keyword>
<evidence type="ECO:0000256" key="1">
    <source>
        <dbReference type="SAM" id="MobiDB-lite"/>
    </source>
</evidence>
<feature type="region of interest" description="Disordered" evidence="1">
    <location>
        <begin position="294"/>
        <end position="322"/>
    </location>
</feature>
<dbReference type="InterPro" id="IPR022127">
    <property type="entry name" value="STIMATE/YPL162C"/>
</dbReference>
<evidence type="ECO:0008006" key="5">
    <source>
        <dbReference type="Google" id="ProtNLM"/>
    </source>
</evidence>
<dbReference type="PANTHER" id="PTHR31735">
    <property type="entry name" value="VACUOLAR MEMBRANE PROTEIN YPL162C"/>
    <property type="match status" value="1"/>
</dbReference>
<gene>
    <name evidence="3" type="ORF">PACTADRAFT_49845</name>
</gene>
<evidence type="ECO:0000313" key="3">
    <source>
        <dbReference type="EMBL" id="ODV96515.1"/>
    </source>
</evidence>
<dbReference type="GO" id="GO:0016020">
    <property type="term" value="C:membrane"/>
    <property type="evidence" value="ECO:0007669"/>
    <property type="project" value="TreeGrafter"/>
</dbReference>
<dbReference type="Proteomes" id="UP000094236">
    <property type="component" value="Unassembled WGS sequence"/>
</dbReference>